<accession>A0A976N3E3</accession>
<keyword evidence="1" id="KW-0812">Transmembrane</keyword>
<protein>
    <submittedName>
        <fullName evidence="2">Uncharacterized protein</fullName>
    </submittedName>
</protein>
<reference evidence="2" key="1">
    <citation type="submission" date="2022-02" db="EMBL/GenBank/DDBJ databases">
        <title>Towards deciphering the DNA virus diversity associated with rodent species in the families Cricetidae and Heteromyidae.</title>
        <authorList>
            <person name="Lund M."/>
            <person name="Larsen B.B."/>
            <person name="Gryseels S."/>
            <person name="Kraberger S."/>
            <person name="Rowsey D.M."/>
            <person name="Steger L."/>
            <person name="Yule K.M."/>
            <person name="Upham N.S."/>
            <person name="Worobey M."/>
            <person name="Van Doorslaer K."/>
            <person name="Varsani A."/>
        </authorList>
    </citation>
    <scope>NUCLEOTIDE SEQUENCE</scope>
    <source>
        <strain evidence="2">NeonRodF1_24</strain>
    </source>
</reference>
<keyword evidence="1" id="KW-1133">Transmembrane helix</keyword>
<evidence type="ECO:0000256" key="1">
    <source>
        <dbReference type="SAM" id="Phobius"/>
    </source>
</evidence>
<dbReference type="EMBL" id="OM869710">
    <property type="protein sequence ID" value="UPW42018.1"/>
    <property type="molecule type" value="Genomic_DNA"/>
</dbReference>
<sequence>MFMDVLLDLVRDHFISRYDYMLFEILKVGLLALIYLHLLFFGRD</sequence>
<name>A0A976N3E3_9VIRU</name>
<proteinExistence type="predicted"/>
<organism evidence="2">
    <name type="scientific">Dipodfec virus RodF1_24</name>
    <dbReference type="NCBI Taxonomy" id="2929294"/>
    <lineage>
        <taxon>Viruses</taxon>
        <taxon>Monodnaviria</taxon>
        <taxon>Sangervirae</taxon>
        <taxon>Phixviricota</taxon>
        <taxon>Malgrandaviricetes</taxon>
        <taxon>Petitvirales</taxon>
        <taxon>Microviridae</taxon>
    </lineage>
</organism>
<keyword evidence="1" id="KW-0472">Membrane</keyword>
<feature type="transmembrane region" description="Helical" evidence="1">
    <location>
        <begin position="20"/>
        <end position="41"/>
    </location>
</feature>
<evidence type="ECO:0000313" key="2">
    <source>
        <dbReference type="EMBL" id="UPW42018.1"/>
    </source>
</evidence>